<dbReference type="EMBL" id="JACHJK010000004">
    <property type="protein sequence ID" value="MBB5927244.1"/>
    <property type="molecule type" value="Genomic_DNA"/>
</dbReference>
<proteinExistence type="predicted"/>
<accession>A0A7W9PSS8</accession>
<evidence type="ECO:0000256" key="1">
    <source>
        <dbReference type="SAM" id="SignalP"/>
    </source>
</evidence>
<evidence type="ECO:0000313" key="3">
    <source>
        <dbReference type="Proteomes" id="UP000585836"/>
    </source>
</evidence>
<organism evidence="2 3">
    <name type="scientific">Streptomyces echinatus</name>
    <dbReference type="NCBI Taxonomy" id="67293"/>
    <lineage>
        <taxon>Bacteria</taxon>
        <taxon>Bacillati</taxon>
        <taxon>Actinomycetota</taxon>
        <taxon>Actinomycetes</taxon>
        <taxon>Kitasatosporales</taxon>
        <taxon>Streptomycetaceae</taxon>
        <taxon>Streptomyces</taxon>
    </lineage>
</organism>
<sequence length="225" mass="23253">MALSSARKAAIAAVAIGALGGISFGASASEAAPGPAPHSASAPVAAVAKRSAPAHRQVPRVVTQVIGKGRVDGHRWSVALEFHRTLPKGYTPPTYPDGTTAPGTSLLCQRMYIGGVRIDHQGGPWADCQPVTGTHDPNGSGGMGLWGLHDKGLSGSRLMVSTPAADVAYGVVSLSDGTRMKATTATVRGTGYRAWAAPVPDGRTITAVDQYDAHDNRLSHDTNWQ</sequence>
<evidence type="ECO:0000313" key="2">
    <source>
        <dbReference type="EMBL" id="MBB5927244.1"/>
    </source>
</evidence>
<name>A0A7W9PSS8_9ACTN</name>
<comment type="caution">
    <text evidence="2">The sequence shown here is derived from an EMBL/GenBank/DDBJ whole genome shotgun (WGS) entry which is preliminary data.</text>
</comment>
<protein>
    <recommendedName>
        <fullName evidence="4">Secreted protein</fullName>
    </recommendedName>
</protein>
<dbReference type="AlphaFoldDB" id="A0A7W9PSS8"/>
<feature type="chain" id="PRO_5039321651" description="Secreted protein" evidence="1">
    <location>
        <begin position="29"/>
        <end position="225"/>
    </location>
</feature>
<gene>
    <name evidence="2" type="ORF">FHS34_002702</name>
</gene>
<keyword evidence="3" id="KW-1185">Reference proteome</keyword>
<keyword evidence="1" id="KW-0732">Signal</keyword>
<evidence type="ECO:0008006" key="4">
    <source>
        <dbReference type="Google" id="ProtNLM"/>
    </source>
</evidence>
<dbReference type="Proteomes" id="UP000585836">
    <property type="component" value="Unassembled WGS sequence"/>
</dbReference>
<reference evidence="2 3" key="1">
    <citation type="submission" date="2020-08" db="EMBL/GenBank/DDBJ databases">
        <title>Genomic Encyclopedia of Type Strains, Phase III (KMG-III): the genomes of soil and plant-associated and newly described type strains.</title>
        <authorList>
            <person name="Whitman W."/>
        </authorList>
    </citation>
    <scope>NUCLEOTIDE SEQUENCE [LARGE SCALE GENOMIC DNA]</scope>
    <source>
        <strain evidence="2 3">CECT 3313</strain>
    </source>
</reference>
<dbReference type="RefSeq" id="WP_184964679.1">
    <property type="nucleotide sequence ID" value="NZ_BAAAWF010000068.1"/>
</dbReference>
<feature type="signal peptide" evidence="1">
    <location>
        <begin position="1"/>
        <end position="28"/>
    </location>
</feature>